<feature type="domain" description="EGF-like" evidence="9">
    <location>
        <begin position="214"/>
        <end position="251"/>
    </location>
</feature>
<evidence type="ECO:0000256" key="3">
    <source>
        <dbReference type="ARBA" id="ARBA00022737"/>
    </source>
</evidence>
<keyword evidence="8" id="KW-0732">Signal</keyword>
<dbReference type="PROSITE" id="PS00022">
    <property type="entry name" value="EGF_1"/>
    <property type="match status" value="2"/>
</dbReference>
<sequence>MFLVGLWLLCGLLFKQSESTTRGATLSIELIYSNPQSKLDDGSTCDRIGDNRCDVYFKLCLQHAATDPKRASSGKCALYQYTTQTYENTAAVKFTDRERFQVHIAQPVPNSYTFELEIWDADFIPSRESIGTFVAENFDLLPTGSFTDIPLKNRNANTRNYNLQIQLRMQLECGENLFGNHCMVECVPAPKRYTCNSDGKKICKEGFTGANCEHEDSCFYEPCATHATCNNRIDGTGRVCICNGHEGPECYPGFDPCSSSPCEHNGHCSAMGLYGESFHCNCSELWSGHRCTERRLACEEAAANLTVGNLETNNSVNSTNISEVCLNGGKCLEYSDKFAFRCVCVNGWTGERCDIREQNETSINLLMLLLVSLVGMFIIILATALTIGFIWHFRKNNRTEKLARGYGGIVYFHNDRDSTATVASILPLPNSDTYGNTHLPDQIYVRSSSQMLTPRRQCNDVYDECDPFGVYNKTGVYGTTFGRESPKGPRRGRNSEFPGQDEPAPPLPERPKNLGSLNSRQNSVTSIPTVDTTLSYTRIGSPRSSVGSPNEQRQPTIYRPLSPTFYQTQNTLERFKEQRHTQPLIGS</sequence>
<dbReference type="InterPro" id="IPR035892">
    <property type="entry name" value="C2_domain_sf"/>
</dbReference>
<dbReference type="GO" id="GO:0007154">
    <property type="term" value="P:cell communication"/>
    <property type="evidence" value="ECO:0007669"/>
    <property type="project" value="InterPro"/>
</dbReference>
<keyword evidence="3" id="KW-0677">Repeat</keyword>
<dbReference type="AlphaFoldDB" id="A0A8S9ZAN7"/>
<dbReference type="Proteomes" id="UP000822476">
    <property type="component" value="Unassembled WGS sequence"/>
</dbReference>
<feature type="transmembrane region" description="Helical" evidence="7">
    <location>
        <begin position="365"/>
        <end position="391"/>
    </location>
</feature>
<feature type="domain" description="EGF-like" evidence="9">
    <location>
        <begin position="315"/>
        <end position="354"/>
    </location>
</feature>
<reference evidence="10" key="1">
    <citation type="submission" date="2019-07" db="EMBL/GenBank/DDBJ databases">
        <title>Annotation for the trematode Paragonimus miyazaki's.</title>
        <authorList>
            <person name="Choi Y.-J."/>
        </authorList>
    </citation>
    <scope>NUCLEOTIDE SEQUENCE</scope>
    <source>
        <strain evidence="10">Japan</strain>
    </source>
</reference>
<dbReference type="EMBL" id="JTDE01000050">
    <property type="protein sequence ID" value="KAF7262491.1"/>
    <property type="molecule type" value="Genomic_DNA"/>
</dbReference>
<evidence type="ECO:0000256" key="6">
    <source>
        <dbReference type="SAM" id="MobiDB-lite"/>
    </source>
</evidence>
<protein>
    <recommendedName>
        <fullName evidence="9">EGF-like domain-containing protein</fullName>
    </recommendedName>
</protein>
<evidence type="ECO:0000256" key="7">
    <source>
        <dbReference type="SAM" id="Phobius"/>
    </source>
</evidence>
<evidence type="ECO:0000259" key="9">
    <source>
        <dbReference type="PROSITE" id="PS50026"/>
    </source>
</evidence>
<dbReference type="Gene3D" id="2.60.40.150">
    <property type="entry name" value="C2 domain"/>
    <property type="match status" value="1"/>
</dbReference>
<keyword evidence="7" id="KW-0472">Membrane</keyword>
<keyword evidence="2 5" id="KW-0245">EGF-like domain</keyword>
<dbReference type="Pfam" id="PF01414">
    <property type="entry name" value="DSL"/>
    <property type="match status" value="1"/>
</dbReference>
<evidence type="ECO:0000256" key="2">
    <source>
        <dbReference type="ARBA" id="ARBA00022536"/>
    </source>
</evidence>
<evidence type="ECO:0000256" key="1">
    <source>
        <dbReference type="ARBA" id="ARBA00022473"/>
    </source>
</evidence>
<feature type="disulfide bond" evidence="5">
    <location>
        <begin position="223"/>
        <end position="240"/>
    </location>
</feature>
<feature type="compositionally biased region" description="Polar residues" evidence="6">
    <location>
        <begin position="515"/>
        <end position="555"/>
    </location>
</feature>
<dbReference type="Gene3D" id="2.10.25.140">
    <property type="match status" value="1"/>
</dbReference>
<feature type="disulfide bond" evidence="5">
    <location>
        <begin position="325"/>
        <end position="342"/>
    </location>
</feature>
<dbReference type="InterPro" id="IPR051830">
    <property type="entry name" value="NOTCH_homolog"/>
</dbReference>
<dbReference type="InterPro" id="IPR000742">
    <property type="entry name" value="EGF"/>
</dbReference>
<feature type="disulfide bond" evidence="5">
    <location>
        <begin position="282"/>
        <end position="291"/>
    </location>
</feature>
<feature type="region of interest" description="Disordered" evidence="6">
    <location>
        <begin position="479"/>
        <end position="563"/>
    </location>
</feature>
<evidence type="ECO:0000313" key="10">
    <source>
        <dbReference type="EMBL" id="KAF7262491.1"/>
    </source>
</evidence>
<evidence type="ECO:0000256" key="8">
    <source>
        <dbReference type="SAM" id="SignalP"/>
    </source>
</evidence>
<feature type="domain" description="EGF-like" evidence="9">
    <location>
        <begin position="253"/>
        <end position="292"/>
    </location>
</feature>
<dbReference type="SMART" id="SM00181">
    <property type="entry name" value="EGF"/>
    <property type="match status" value="4"/>
</dbReference>
<keyword evidence="1" id="KW-0217">Developmental protein</keyword>
<keyword evidence="4 5" id="KW-1015">Disulfide bond</keyword>
<evidence type="ECO:0000313" key="11">
    <source>
        <dbReference type="Proteomes" id="UP000822476"/>
    </source>
</evidence>
<dbReference type="SUPFAM" id="SSF57196">
    <property type="entry name" value="EGF/Laminin"/>
    <property type="match status" value="2"/>
</dbReference>
<dbReference type="PROSITE" id="PS01186">
    <property type="entry name" value="EGF_2"/>
    <property type="match status" value="1"/>
</dbReference>
<evidence type="ECO:0000256" key="4">
    <source>
        <dbReference type="ARBA" id="ARBA00023157"/>
    </source>
</evidence>
<gene>
    <name evidence="10" type="ORF">EG68_00205</name>
</gene>
<dbReference type="Pfam" id="PF00008">
    <property type="entry name" value="EGF"/>
    <property type="match status" value="1"/>
</dbReference>
<keyword evidence="7" id="KW-1133">Transmembrane helix</keyword>
<feature type="chain" id="PRO_5035845047" description="EGF-like domain-containing protein" evidence="8">
    <location>
        <begin position="20"/>
        <end position="587"/>
    </location>
</feature>
<dbReference type="OrthoDB" id="6249379at2759"/>
<dbReference type="InterPro" id="IPR001774">
    <property type="entry name" value="DSL"/>
</dbReference>
<dbReference type="PANTHER" id="PTHR24033">
    <property type="entry name" value="EGF-LIKE DOMAIN-CONTAINING PROTEIN"/>
    <property type="match status" value="1"/>
</dbReference>
<dbReference type="SMART" id="SM00051">
    <property type="entry name" value="DSL"/>
    <property type="match status" value="1"/>
</dbReference>
<dbReference type="Gene3D" id="2.10.25.10">
    <property type="entry name" value="Laminin"/>
    <property type="match status" value="2"/>
</dbReference>
<proteinExistence type="predicted"/>
<dbReference type="GO" id="GO:0016020">
    <property type="term" value="C:membrane"/>
    <property type="evidence" value="ECO:0007669"/>
    <property type="project" value="InterPro"/>
</dbReference>
<comment type="caution">
    <text evidence="10">The sequence shown here is derived from an EMBL/GenBank/DDBJ whole genome shotgun (WGS) entry which is preliminary data.</text>
</comment>
<organism evidence="10 11">
    <name type="scientific">Paragonimus skrjabini miyazakii</name>
    <dbReference type="NCBI Taxonomy" id="59628"/>
    <lineage>
        <taxon>Eukaryota</taxon>
        <taxon>Metazoa</taxon>
        <taxon>Spiralia</taxon>
        <taxon>Lophotrochozoa</taxon>
        <taxon>Platyhelminthes</taxon>
        <taxon>Trematoda</taxon>
        <taxon>Digenea</taxon>
        <taxon>Plagiorchiida</taxon>
        <taxon>Troglotremata</taxon>
        <taxon>Troglotrematidae</taxon>
        <taxon>Paragonimus</taxon>
    </lineage>
</organism>
<dbReference type="PROSITE" id="PS50026">
    <property type="entry name" value="EGF_3"/>
    <property type="match status" value="3"/>
</dbReference>
<accession>A0A8S9ZAN7</accession>
<feature type="signal peptide" evidence="8">
    <location>
        <begin position="1"/>
        <end position="19"/>
    </location>
</feature>
<name>A0A8S9ZAN7_9TREM</name>
<feature type="disulfide bond" evidence="5">
    <location>
        <begin position="344"/>
        <end position="353"/>
    </location>
</feature>
<evidence type="ECO:0000256" key="5">
    <source>
        <dbReference type="PROSITE-ProRule" id="PRU00076"/>
    </source>
</evidence>
<comment type="caution">
    <text evidence="5">Lacks conserved residue(s) required for the propagation of feature annotation.</text>
</comment>
<keyword evidence="7" id="KW-0812">Transmembrane</keyword>
<dbReference type="PANTHER" id="PTHR24033:SF231">
    <property type="entry name" value="MULTIPLE EPIDERMAL GROWTH FACTOR-LIKE DOMAINS PROTEIN 8"/>
    <property type="match status" value="1"/>
</dbReference>
<keyword evidence="11" id="KW-1185">Reference proteome</keyword>